<evidence type="ECO:0000256" key="2">
    <source>
        <dbReference type="ARBA" id="ARBA00023125"/>
    </source>
</evidence>
<sequence>MVAPARTKVPNPSRDAAREDLVARIRRAIADHVAEGGSLESLTVARLAATAGISRSTFYVHFADKGGLMLALLDVLEPVLLDAGRPLWSRRAVPTEAELLDGIERIVDAHRTHATELAAVSEVRTYDAAVAERHRALVDAVAADIAAHVAWTQDHGVAASDGDPADVAFWIARMLFRALPFYLWPADADETDVRVAELARVLHRALYARRAAT</sequence>
<evidence type="ECO:0000256" key="3">
    <source>
        <dbReference type="ARBA" id="ARBA00023163"/>
    </source>
</evidence>
<dbReference type="EMBL" id="JAXAVX010000012">
    <property type="protein sequence ID" value="MDX8153261.1"/>
    <property type="molecule type" value="Genomic_DNA"/>
</dbReference>
<dbReference type="InterPro" id="IPR009057">
    <property type="entry name" value="Homeodomain-like_sf"/>
</dbReference>
<name>A0ABU4VN37_9ACTN</name>
<protein>
    <submittedName>
        <fullName evidence="6">TetR/AcrR family transcriptional regulator</fullName>
    </submittedName>
</protein>
<dbReference type="SUPFAM" id="SSF48498">
    <property type="entry name" value="Tetracyclin repressor-like, C-terminal domain"/>
    <property type="match status" value="1"/>
</dbReference>
<evidence type="ECO:0000313" key="7">
    <source>
        <dbReference type="Proteomes" id="UP001277761"/>
    </source>
</evidence>
<keyword evidence="7" id="KW-1185">Reference proteome</keyword>
<dbReference type="Gene3D" id="1.10.357.10">
    <property type="entry name" value="Tetracycline Repressor, domain 2"/>
    <property type="match status" value="1"/>
</dbReference>
<accession>A0ABU4VN37</accession>
<proteinExistence type="predicted"/>
<dbReference type="Proteomes" id="UP001277761">
    <property type="component" value="Unassembled WGS sequence"/>
</dbReference>
<dbReference type="Pfam" id="PF00440">
    <property type="entry name" value="TetR_N"/>
    <property type="match status" value="1"/>
</dbReference>
<dbReference type="PANTHER" id="PTHR30055:SF234">
    <property type="entry name" value="HTH-TYPE TRANSCRIPTIONAL REGULATOR BETI"/>
    <property type="match status" value="1"/>
</dbReference>
<comment type="caution">
    <text evidence="6">The sequence shown here is derived from an EMBL/GenBank/DDBJ whole genome shotgun (WGS) entry which is preliminary data.</text>
</comment>
<evidence type="ECO:0000313" key="6">
    <source>
        <dbReference type="EMBL" id="MDX8153261.1"/>
    </source>
</evidence>
<dbReference type="InterPro" id="IPR001647">
    <property type="entry name" value="HTH_TetR"/>
</dbReference>
<feature type="domain" description="HTH tetR-type" evidence="5">
    <location>
        <begin position="19"/>
        <end position="80"/>
    </location>
</feature>
<keyword evidence="3" id="KW-0804">Transcription</keyword>
<keyword evidence="1" id="KW-0805">Transcription regulation</keyword>
<dbReference type="SUPFAM" id="SSF46689">
    <property type="entry name" value="Homeodomain-like"/>
    <property type="match status" value="1"/>
</dbReference>
<gene>
    <name evidence="6" type="ORF">SK069_16805</name>
</gene>
<reference evidence="6 7" key="1">
    <citation type="submission" date="2023-11" db="EMBL/GenBank/DDBJ databases">
        <authorList>
            <person name="Xu M."/>
            <person name="Jiang T."/>
        </authorList>
    </citation>
    <scope>NUCLEOTIDE SEQUENCE [LARGE SCALE GENOMIC DNA]</scope>
    <source>
        <strain evidence="6 7">SD</strain>
    </source>
</reference>
<keyword evidence="2 4" id="KW-0238">DNA-binding</keyword>
<organism evidence="6 7">
    <name type="scientific">Patulibacter brassicae</name>
    <dbReference type="NCBI Taxonomy" id="1705717"/>
    <lineage>
        <taxon>Bacteria</taxon>
        <taxon>Bacillati</taxon>
        <taxon>Actinomycetota</taxon>
        <taxon>Thermoleophilia</taxon>
        <taxon>Solirubrobacterales</taxon>
        <taxon>Patulibacteraceae</taxon>
        <taxon>Patulibacter</taxon>
    </lineage>
</organism>
<dbReference type="RefSeq" id="WP_319955410.1">
    <property type="nucleotide sequence ID" value="NZ_JAXAVX010000012.1"/>
</dbReference>
<dbReference type="InterPro" id="IPR036271">
    <property type="entry name" value="Tet_transcr_reg_TetR-rel_C_sf"/>
</dbReference>
<evidence type="ECO:0000259" key="5">
    <source>
        <dbReference type="PROSITE" id="PS50977"/>
    </source>
</evidence>
<evidence type="ECO:0000256" key="4">
    <source>
        <dbReference type="PROSITE-ProRule" id="PRU00335"/>
    </source>
</evidence>
<dbReference type="Gene3D" id="1.10.10.60">
    <property type="entry name" value="Homeodomain-like"/>
    <property type="match status" value="1"/>
</dbReference>
<evidence type="ECO:0000256" key="1">
    <source>
        <dbReference type="ARBA" id="ARBA00023015"/>
    </source>
</evidence>
<dbReference type="PROSITE" id="PS50977">
    <property type="entry name" value="HTH_TETR_2"/>
    <property type="match status" value="1"/>
</dbReference>
<dbReference type="InterPro" id="IPR050109">
    <property type="entry name" value="HTH-type_TetR-like_transc_reg"/>
</dbReference>
<feature type="DNA-binding region" description="H-T-H motif" evidence="4">
    <location>
        <begin position="43"/>
        <end position="62"/>
    </location>
</feature>
<dbReference type="PANTHER" id="PTHR30055">
    <property type="entry name" value="HTH-TYPE TRANSCRIPTIONAL REGULATOR RUTR"/>
    <property type="match status" value="1"/>
</dbReference>